<dbReference type="GO" id="GO:0003677">
    <property type="term" value="F:DNA binding"/>
    <property type="evidence" value="ECO:0007669"/>
    <property type="project" value="UniProtKB-KW"/>
</dbReference>
<dbReference type="InterPro" id="IPR027417">
    <property type="entry name" value="P-loop_NTPase"/>
</dbReference>
<evidence type="ECO:0000256" key="14">
    <source>
        <dbReference type="ARBA" id="ARBA00023242"/>
    </source>
</evidence>
<feature type="compositionally biased region" description="Basic and acidic residues" evidence="18">
    <location>
        <begin position="270"/>
        <end position="281"/>
    </location>
</feature>
<evidence type="ECO:0000256" key="1">
    <source>
        <dbReference type="ARBA" id="ARBA00004123"/>
    </source>
</evidence>
<feature type="compositionally biased region" description="Basic and acidic residues" evidence="18">
    <location>
        <begin position="388"/>
        <end position="405"/>
    </location>
</feature>
<evidence type="ECO:0000256" key="17">
    <source>
        <dbReference type="SAM" id="Coils"/>
    </source>
</evidence>
<dbReference type="GO" id="GO:0016887">
    <property type="term" value="F:ATP hydrolysis activity"/>
    <property type="evidence" value="ECO:0007669"/>
    <property type="project" value="InterPro"/>
</dbReference>
<dbReference type="InterPro" id="IPR044574">
    <property type="entry name" value="ARIP4-like"/>
</dbReference>
<dbReference type="InterPro" id="IPR038718">
    <property type="entry name" value="SNF2-like_sf"/>
</dbReference>
<feature type="compositionally biased region" description="Low complexity" evidence="18">
    <location>
        <begin position="147"/>
        <end position="157"/>
    </location>
</feature>
<dbReference type="OrthoDB" id="9900844at2759"/>
<dbReference type="SMART" id="SM00490">
    <property type="entry name" value="HELICc"/>
    <property type="match status" value="1"/>
</dbReference>
<dbReference type="GO" id="GO:0005524">
    <property type="term" value="F:ATP binding"/>
    <property type="evidence" value="ECO:0007669"/>
    <property type="project" value="UniProtKB-KW"/>
</dbReference>
<comment type="catalytic activity">
    <reaction evidence="16">
        <text>ATP + H2O = ADP + phosphate + H(+)</text>
        <dbReference type="Rhea" id="RHEA:13065"/>
        <dbReference type="ChEBI" id="CHEBI:15377"/>
        <dbReference type="ChEBI" id="CHEBI:15378"/>
        <dbReference type="ChEBI" id="CHEBI:30616"/>
        <dbReference type="ChEBI" id="CHEBI:43474"/>
        <dbReference type="ChEBI" id="CHEBI:456216"/>
        <dbReference type="EC" id="3.6.4.12"/>
    </reaction>
</comment>
<keyword evidence="12" id="KW-0238">DNA-binding</keyword>
<evidence type="ECO:0000313" key="21">
    <source>
        <dbReference type="EnsemblMetazoa" id="SCAU016441-PA"/>
    </source>
</evidence>
<dbReference type="VEuPathDB" id="VectorBase:SCAU016441"/>
<dbReference type="GO" id="GO:0003678">
    <property type="term" value="F:DNA helicase activity"/>
    <property type="evidence" value="ECO:0007669"/>
    <property type="project" value="UniProtKB-EC"/>
</dbReference>
<dbReference type="FunFam" id="3.40.50.10810:FF:000011">
    <property type="entry name" value="Transcriptional regulator ATRX homolog"/>
    <property type="match status" value="1"/>
</dbReference>
<dbReference type="SUPFAM" id="SSF52540">
    <property type="entry name" value="P-loop containing nucleoside triphosphate hydrolases"/>
    <property type="match status" value="2"/>
</dbReference>
<keyword evidence="7" id="KW-0547">Nucleotide-binding</keyword>
<evidence type="ECO:0000256" key="7">
    <source>
        <dbReference type="ARBA" id="ARBA00022741"/>
    </source>
</evidence>
<evidence type="ECO:0000256" key="4">
    <source>
        <dbReference type="ARBA" id="ARBA00012551"/>
    </source>
</evidence>
<evidence type="ECO:0000313" key="22">
    <source>
        <dbReference type="Proteomes" id="UP000095300"/>
    </source>
</evidence>
<evidence type="ECO:0000256" key="10">
    <source>
        <dbReference type="ARBA" id="ARBA00022806"/>
    </source>
</evidence>
<feature type="compositionally biased region" description="Basic and acidic residues" evidence="18">
    <location>
        <begin position="563"/>
        <end position="581"/>
    </location>
</feature>
<comment type="similarity">
    <text evidence="3">Belongs to the SNF2/RAD54 helicase family.</text>
</comment>
<dbReference type="Proteomes" id="UP000095300">
    <property type="component" value="Unassembled WGS sequence"/>
</dbReference>
<feature type="region of interest" description="Disordered" evidence="18">
    <location>
        <begin position="1578"/>
        <end position="1599"/>
    </location>
</feature>
<comment type="subcellular location">
    <subcellularLocation>
        <location evidence="2">Chromosome</location>
    </subcellularLocation>
    <subcellularLocation>
        <location evidence="1">Nucleus</location>
    </subcellularLocation>
</comment>
<dbReference type="GO" id="GO:0140719">
    <property type="term" value="P:constitutive heterochromatin formation"/>
    <property type="evidence" value="ECO:0007669"/>
    <property type="project" value="UniProtKB-ARBA"/>
</dbReference>
<feature type="region of interest" description="Disordered" evidence="18">
    <location>
        <begin position="1"/>
        <end position="653"/>
    </location>
</feature>
<reference evidence="21" key="1">
    <citation type="submission" date="2020-05" db="UniProtKB">
        <authorList>
            <consortium name="EnsemblMetazoa"/>
        </authorList>
    </citation>
    <scope>IDENTIFICATION</scope>
    <source>
        <strain evidence="21">USDA</strain>
    </source>
</reference>
<dbReference type="PROSITE" id="PS51192">
    <property type="entry name" value="HELICASE_ATP_BIND_1"/>
    <property type="match status" value="1"/>
</dbReference>
<dbReference type="Pfam" id="PF00176">
    <property type="entry name" value="SNF2-rel_dom"/>
    <property type="match status" value="1"/>
</dbReference>
<feature type="compositionally biased region" description="Low complexity" evidence="18">
    <location>
        <begin position="56"/>
        <end position="83"/>
    </location>
</feature>
<dbReference type="InterPro" id="IPR001650">
    <property type="entry name" value="Helicase_C-like"/>
</dbReference>
<evidence type="ECO:0000256" key="2">
    <source>
        <dbReference type="ARBA" id="ARBA00004286"/>
    </source>
</evidence>
<name>A0A1I8QEW0_STOCA</name>
<dbReference type="Gene3D" id="3.40.50.300">
    <property type="entry name" value="P-loop containing nucleotide triphosphate hydrolases"/>
    <property type="match status" value="1"/>
</dbReference>
<feature type="coiled-coil region" evidence="17">
    <location>
        <begin position="668"/>
        <end position="695"/>
    </location>
</feature>
<evidence type="ECO:0000256" key="11">
    <source>
        <dbReference type="ARBA" id="ARBA00022840"/>
    </source>
</evidence>
<dbReference type="KEGG" id="scac:106086111"/>
<feature type="domain" description="Helicase ATP-binding" evidence="19">
    <location>
        <begin position="751"/>
        <end position="939"/>
    </location>
</feature>
<dbReference type="CDD" id="cd18793">
    <property type="entry name" value="SF2_C_SNF"/>
    <property type="match status" value="1"/>
</dbReference>
<feature type="compositionally biased region" description="Acidic residues" evidence="18">
    <location>
        <begin position="1129"/>
        <end position="1138"/>
    </location>
</feature>
<keyword evidence="22" id="KW-1185">Reference proteome</keyword>
<dbReference type="GO" id="GO:0005694">
    <property type="term" value="C:chromosome"/>
    <property type="evidence" value="ECO:0007669"/>
    <property type="project" value="UniProtKB-SubCell"/>
</dbReference>
<keyword evidence="17" id="KW-0175">Coiled coil</keyword>
<dbReference type="EnsemblMetazoa" id="SCAU016441-RA">
    <property type="protein sequence ID" value="SCAU016441-PA"/>
    <property type="gene ID" value="SCAU016441"/>
</dbReference>
<feature type="compositionally biased region" description="Basic and acidic residues" evidence="18">
    <location>
        <begin position="301"/>
        <end position="329"/>
    </location>
</feature>
<feature type="compositionally biased region" description="Basic and acidic residues" evidence="18">
    <location>
        <begin position="159"/>
        <end position="172"/>
    </location>
</feature>
<feature type="region of interest" description="Disordered" evidence="18">
    <location>
        <begin position="1078"/>
        <end position="1148"/>
    </location>
</feature>
<dbReference type="InterPro" id="IPR049730">
    <property type="entry name" value="SNF2/RAD54-like_C"/>
</dbReference>
<feature type="compositionally biased region" description="Basic and acidic residues" evidence="18">
    <location>
        <begin position="84"/>
        <end position="105"/>
    </location>
</feature>
<evidence type="ECO:0000259" key="19">
    <source>
        <dbReference type="PROSITE" id="PS51192"/>
    </source>
</evidence>
<feature type="compositionally biased region" description="Acidic residues" evidence="18">
    <location>
        <begin position="582"/>
        <end position="592"/>
    </location>
</feature>
<evidence type="ECO:0000256" key="8">
    <source>
        <dbReference type="ARBA" id="ARBA00022763"/>
    </source>
</evidence>
<evidence type="ECO:0000256" key="12">
    <source>
        <dbReference type="ARBA" id="ARBA00023125"/>
    </source>
</evidence>
<dbReference type="STRING" id="35570.A0A1I8QEW0"/>
<protein>
    <recommendedName>
        <fullName evidence="4">DNA helicase</fullName>
        <ecNumber evidence="4">3.6.4.12</ecNumber>
    </recommendedName>
    <alternativeName>
        <fullName evidence="15">X-linked nuclear protein</fullName>
    </alternativeName>
</protein>
<dbReference type="GO" id="GO:0005634">
    <property type="term" value="C:nucleus"/>
    <property type="evidence" value="ECO:0007669"/>
    <property type="project" value="UniProtKB-SubCell"/>
</dbReference>
<dbReference type="PANTHER" id="PTHR45797:SF3">
    <property type="entry name" value="TRANSCRIPTIONAL REGULATOR ATRX HOMOLOG"/>
    <property type="match status" value="1"/>
</dbReference>
<feature type="compositionally biased region" description="Basic residues" evidence="18">
    <location>
        <begin position="630"/>
        <end position="639"/>
    </location>
</feature>
<keyword evidence="11" id="KW-0067">ATP-binding</keyword>
<feature type="compositionally biased region" description="Basic and acidic residues" evidence="18">
    <location>
        <begin position="338"/>
        <end position="351"/>
    </location>
</feature>
<evidence type="ECO:0000259" key="20">
    <source>
        <dbReference type="PROSITE" id="PS51194"/>
    </source>
</evidence>
<sequence>MGKDKTVTGLKSHNANNESKKSLKDKENSTDTEKSKSKNFINVRKDLTEVLEDENTNGSNTSTNSRSNKSSSPHTTSSSTSSTSKEDSNAANDLKEDTKTAKEENSSTTEFRVAPASNNSTGFKLRIVPLEKLLERPPKDKSPPPKTAAVTTTVQTAKGKKENIAATRRDNNSRSALKRKSKPVTFIELSDSGEDEELVLSSSSDSEKKKKSKKRELSNSKTIKVSSDSEGEEAGKKNTTKNKASKKPLSSGSEDEVPVRPNRSTKRKPIKELSNSDKDSSDSEEEQEERRVASRNKSGRKASDSKEQNSKLAKSKDKSKEKASKKVSESEEEEDEDVRSSKENSSDESARGKRGKAALRNDRLAKEKTKRSESKRSQSSKENSSNESVREERGSKAASKGDKSNSKVTSEDETEEVSKLKSSKRKRASKSSESEEDAPLKRTTKNKSAENSSDLEKETKNKKLKQDSDSEEEVVLKQQASRKHSSESVKTKSRLKSKVAGPPPSPSSIRRCVVRVKRSKLSDFKNLGKSKSKRKMNGGGRFEKPTTSSARRRQITSDDDSDVSYKRSANIDERLADHDYDGLDMDDDEEENASQNSSDSEIIPTRKRRVFNKKKEDSNNSDSDFEANPKGKKKKRIRRNSSGDSDDDEKKKIKRKDIRKIIKSDDLNVSTKEAAKEEEERRKRIEERQKIYNQIYEKPESAEVTELVLDFDADTKKALLEVDKGLVKKLKPHQVTGVKFMWDACFETVKDAQEKPGSGCILAHCMGLGKTMQIVTLSHTLLANGTKTGVERVLIISPLSTLNNWAREFKHWMSFTRKRNIEIYDMSKYKDKNTRIFKLNEWFEEGGVCILGYDMYRILSNEKAKGLRKKQREQVLQSLVDPGPDMVVCDEGHLLKNEKTSISKAVTRMRTKRRIVLTGTPLQNNLKEYYCMIQFIKPNLLGTYKEYLNRFVNPISNGQYTDSTDRDIRLMKHRSHILHKLLEGCIQRRDYSVLAPYLPPKHEYVVYTTLSTLQQLLYEHYMVHQRDLSVNVEGKGAKLFQDFQELRRIWTHPMNMRINSDSVIRKKVLADENDSIDDFICDDDNDEEEAGSTSDSSDEDSTKSFGSGEAKGVSKKVVKTRSNRRNNGEDDSDIEEVEPPPPQDDPSEWWKRFVADKELNNINHSPKLVILMRLLEQCEAIGDKLLVFSQSLQSLDTIEHFLSLIDSKTRSYEYEGDVGEFRGFWKPGTDYFRLDGSCSVDHRESMCKKFNDTTNLRARLFLISTRAGGLGINLVSANRVVIFDVSWNPSHDTQSIFRVYRFGQDKPCYIYRLIAMGTMEQKLYERQVAKQATAKRVIDEQQISRHYNQSDLQELYTYELAPSTAREIPILPKDRLFAELLTEHESLLFKYHEHDSLLENEESENLSAEERKAAWSEYEAEKTRTIQTAQYMSYDRTAYGQFGNSSGSVTSNKIFGFRSDVLLQLLNLKIAKDHPEMSQNQVIQVVPTYLNLLYNQMNSGDPSMYKDLLSLHATLVHPSGMYMNPLLYVNRNPSAAGYYQAGAPQQVAVNGGIPGGVVPMMGAPMAPPAAMAPPAPLAAQPGATGGGGGFDPNQVYEID</sequence>
<dbReference type="PROSITE" id="PS51194">
    <property type="entry name" value="HELICASE_CTER"/>
    <property type="match status" value="1"/>
</dbReference>
<dbReference type="GO" id="GO:0006281">
    <property type="term" value="P:DNA repair"/>
    <property type="evidence" value="ECO:0007669"/>
    <property type="project" value="UniProtKB-KW"/>
</dbReference>
<organism evidence="21 22">
    <name type="scientific">Stomoxys calcitrans</name>
    <name type="common">Stable fly</name>
    <name type="synonym">Conops calcitrans</name>
    <dbReference type="NCBI Taxonomy" id="35570"/>
    <lineage>
        <taxon>Eukaryota</taxon>
        <taxon>Metazoa</taxon>
        <taxon>Ecdysozoa</taxon>
        <taxon>Arthropoda</taxon>
        <taxon>Hexapoda</taxon>
        <taxon>Insecta</taxon>
        <taxon>Pterygota</taxon>
        <taxon>Neoptera</taxon>
        <taxon>Endopterygota</taxon>
        <taxon>Diptera</taxon>
        <taxon>Brachycera</taxon>
        <taxon>Muscomorpha</taxon>
        <taxon>Muscoidea</taxon>
        <taxon>Muscidae</taxon>
        <taxon>Stomoxys</taxon>
    </lineage>
</organism>
<feature type="domain" description="Helicase C-terminal" evidence="20">
    <location>
        <begin position="1170"/>
        <end position="1351"/>
    </location>
</feature>
<feature type="compositionally biased region" description="Basic and acidic residues" evidence="18">
    <location>
        <begin position="454"/>
        <end position="468"/>
    </location>
</feature>
<keyword evidence="9" id="KW-0378">Hydrolase</keyword>
<evidence type="ECO:0000256" key="15">
    <source>
        <dbReference type="ARBA" id="ARBA00043074"/>
    </source>
</evidence>
<dbReference type="InterPro" id="IPR014001">
    <property type="entry name" value="Helicase_ATP-bd"/>
</dbReference>
<feature type="compositionally biased region" description="Polar residues" evidence="18">
    <location>
        <begin position="106"/>
        <end position="122"/>
    </location>
</feature>
<evidence type="ECO:0000256" key="3">
    <source>
        <dbReference type="ARBA" id="ARBA00007025"/>
    </source>
</evidence>
<feature type="compositionally biased region" description="Acidic residues" evidence="18">
    <location>
        <begin position="1078"/>
        <end position="1090"/>
    </location>
</feature>
<evidence type="ECO:0000256" key="13">
    <source>
        <dbReference type="ARBA" id="ARBA00023204"/>
    </source>
</evidence>
<dbReference type="PANTHER" id="PTHR45797">
    <property type="entry name" value="RAD54-LIKE"/>
    <property type="match status" value="1"/>
</dbReference>
<keyword evidence="13" id="KW-0234">DNA repair</keyword>
<evidence type="ECO:0000256" key="6">
    <source>
        <dbReference type="ARBA" id="ARBA00022553"/>
    </source>
</evidence>
<feature type="compositionally biased region" description="Basic and acidic residues" evidence="18">
    <location>
        <begin position="132"/>
        <end position="143"/>
    </location>
</feature>
<feature type="compositionally biased region" description="Basic and acidic residues" evidence="18">
    <location>
        <begin position="359"/>
        <end position="376"/>
    </location>
</feature>
<gene>
    <name evidence="21" type="primary">106086111</name>
</gene>
<dbReference type="EC" id="3.6.4.12" evidence="4"/>
<keyword evidence="5" id="KW-0158">Chromosome</keyword>
<evidence type="ECO:0000256" key="16">
    <source>
        <dbReference type="ARBA" id="ARBA00047995"/>
    </source>
</evidence>
<keyword evidence="6" id="KW-0597">Phosphoprotein</keyword>
<evidence type="ECO:0000256" key="5">
    <source>
        <dbReference type="ARBA" id="ARBA00022454"/>
    </source>
</evidence>
<feature type="compositionally biased region" description="Basic and acidic residues" evidence="18">
    <location>
        <begin position="18"/>
        <end position="36"/>
    </location>
</feature>
<dbReference type="Pfam" id="PF00271">
    <property type="entry name" value="Helicase_C"/>
    <property type="match status" value="1"/>
</dbReference>
<keyword evidence="8" id="KW-0227">DNA damage</keyword>
<proteinExistence type="inferred from homology"/>
<dbReference type="Gene3D" id="3.40.50.10810">
    <property type="entry name" value="Tandem AAA-ATPase domain"/>
    <property type="match status" value="1"/>
</dbReference>
<evidence type="ECO:0000256" key="9">
    <source>
        <dbReference type="ARBA" id="ARBA00022801"/>
    </source>
</evidence>
<keyword evidence="14" id="KW-0539">Nucleus</keyword>
<keyword evidence="10" id="KW-0347">Helicase</keyword>
<accession>A0A1I8QEW0</accession>
<feature type="compositionally biased region" description="Basic residues" evidence="18">
    <location>
        <begin position="1113"/>
        <end position="1124"/>
    </location>
</feature>
<dbReference type="InterPro" id="IPR000330">
    <property type="entry name" value="SNF2_N"/>
</dbReference>
<evidence type="ECO:0000256" key="18">
    <source>
        <dbReference type="SAM" id="MobiDB-lite"/>
    </source>
</evidence>
<dbReference type="SMART" id="SM00487">
    <property type="entry name" value="DEXDc"/>
    <property type="match status" value="1"/>
</dbReference>